<name>A0AAD2G9D7_9STRA</name>
<organism evidence="4 5">
    <name type="scientific">Cylindrotheca closterium</name>
    <dbReference type="NCBI Taxonomy" id="2856"/>
    <lineage>
        <taxon>Eukaryota</taxon>
        <taxon>Sar</taxon>
        <taxon>Stramenopiles</taxon>
        <taxon>Ochrophyta</taxon>
        <taxon>Bacillariophyta</taxon>
        <taxon>Bacillariophyceae</taxon>
        <taxon>Bacillariophycidae</taxon>
        <taxon>Bacillariales</taxon>
        <taxon>Bacillariaceae</taxon>
        <taxon>Cylindrotheca</taxon>
    </lineage>
</organism>
<keyword evidence="5" id="KW-1185">Reference proteome</keyword>
<comment type="subcellular location">
    <subcellularLocation>
        <location evidence="1">Plastid</location>
    </subcellularLocation>
</comment>
<gene>
    <name evidence="4" type="ORF">CYCCA115_LOCUS22026</name>
</gene>
<evidence type="ECO:0000256" key="1">
    <source>
        <dbReference type="ARBA" id="ARBA00004474"/>
    </source>
</evidence>
<evidence type="ECO:0000259" key="3">
    <source>
        <dbReference type="Pfam" id="PF04755"/>
    </source>
</evidence>
<feature type="domain" description="Plastid lipid-associated protein/fibrillin conserved" evidence="3">
    <location>
        <begin position="53"/>
        <end position="137"/>
    </location>
</feature>
<comment type="caution">
    <text evidence="4">The sequence shown here is derived from an EMBL/GenBank/DDBJ whole genome shotgun (WGS) entry which is preliminary data.</text>
</comment>
<protein>
    <recommendedName>
        <fullName evidence="3">Plastid lipid-associated protein/fibrillin conserved domain-containing protein</fullName>
    </recommendedName>
</protein>
<proteinExistence type="predicted"/>
<dbReference type="PANTHER" id="PTHR31906">
    <property type="entry name" value="PLASTID-LIPID-ASSOCIATED PROTEIN 4, CHLOROPLASTIC-RELATED"/>
    <property type="match status" value="1"/>
</dbReference>
<accession>A0AAD2G9D7</accession>
<evidence type="ECO:0000256" key="2">
    <source>
        <dbReference type="ARBA" id="ARBA00022640"/>
    </source>
</evidence>
<reference evidence="4" key="1">
    <citation type="submission" date="2023-08" db="EMBL/GenBank/DDBJ databases">
        <authorList>
            <person name="Audoor S."/>
            <person name="Bilcke G."/>
        </authorList>
    </citation>
    <scope>NUCLEOTIDE SEQUENCE</scope>
</reference>
<dbReference type="Proteomes" id="UP001295423">
    <property type="component" value="Unassembled WGS sequence"/>
</dbReference>
<dbReference type="InterPro" id="IPR006843">
    <property type="entry name" value="PAP/fibrillin_dom"/>
</dbReference>
<dbReference type="InterPro" id="IPR039633">
    <property type="entry name" value="PAP"/>
</dbReference>
<keyword evidence="2" id="KW-0934">Plastid</keyword>
<dbReference type="Pfam" id="PF04755">
    <property type="entry name" value="PAP_fibrillin"/>
    <property type="match status" value="1"/>
</dbReference>
<evidence type="ECO:0000313" key="5">
    <source>
        <dbReference type="Proteomes" id="UP001295423"/>
    </source>
</evidence>
<dbReference type="EMBL" id="CAKOGP040002289">
    <property type="protein sequence ID" value="CAJ1966443.1"/>
    <property type="molecule type" value="Genomic_DNA"/>
</dbReference>
<dbReference type="AlphaFoldDB" id="A0AAD2G9D7"/>
<evidence type="ECO:0000313" key="4">
    <source>
        <dbReference type="EMBL" id="CAJ1966443.1"/>
    </source>
</evidence>
<dbReference type="GO" id="GO:0009536">
    <property type="term" value="C:plastid"/>
    <property type="evidence" value="ECO:0007669"/>
    <property type="project" value="UniProtKB-SubCell"/>
</dbReference>
<sequence>MADATSVNTANNRDIAQGNELDDFVEEITVDVNSLDTLEVKKRLLELLPRMTGSSTEFREVETLVNTLEDRHKPVLTLDFLNLAMAGEWQLLFSTSLSSRPRQNFRITEMFQRVESVSMNSQKGTVANEVSWELAENELSFDASGLFTVVWSPLPEDLESLIGLINSAMPKELFDPSDHAVDTTYLDGDLRITRMTGPRFEGVRDIFIRRGSMKID</sequence>